<accession>A0A5N5WII8</accession>
<reference evidence="2 3" key="1">
    <citation type="submission" date="2019-04" db="EMBL/GenBank/DDBJ databases">
        <title>Friends and foes A comparative genomics study of 23 Aspergillus species from section Flavi.</title>
        <authorList>
            <consortium name="DOE Joint Genome Institute"/>
            <person name="Kjaerbolling I."/>
            <person name="Vesth T."/>
            <person name="Frisvad J.C."/>
            <person name="Nybo J.L."/>
            <person name="Theobald S."/>
            <person name="Kildgaard S."/>
            <person name="Isbrandt T."/>
            <person name="Kuo A."/>
            <person name="Sato A."/>
            <person name="Lyhne E.K."/>
            <person name="Kogle M.E."/>
            <person name="Wiebenga A."/>
            <person name="Kun R.S."/>
            <person name="Lubbers R.J."/>
            <person name="Makela M.R."/>
            <person name="Barry K."/>
            <person name="Chovatia M."/>
            <person name="Clum A."/>
            <person name="Daum C."/>
            <person name="Haridas S."/>
            <person name="He G."/>
            <person name="LaButti K."/>
            <person name="Lipzen A."/>
            <person name="Mondo S."/>
            <person name="Riley R."/>
            <person name="Salamov A."/>
            <person name="Simmons B.A."/>
            <person name="Magnuson J.K."/>
            <person name="Henrissat B."/>
            <person name="Mortensen U.H."/>
            <person name="Larsen T.O."/>
            <person name="Devries R.P."/>
            <person name="Grigoriev I.V."/>
            <person name="Machida M."/>
            <person name="Baker S.E."/>
            <person name="Andersen M.R."/>
        </authorList>
    </citation>
    <scope>NUCLEOTIDE SEQUENCE [LARGE SCALE GENOMIC DNA]</scope>
    <source>
        <strain evidence="2 3">CBS 151.66</strain>
    </source>
</reference>
<organism evidence="2 3">
    <name type="scientific">Aspergillus leporis</name>
    <dbReference type="NCBI Taxonomy" id="41062"/>
    <lineage>
        <taxon>Eukaryota</taxon>
        <taxon>Fungi</taxon>
        <taxon>Dikarya</taxon>
        <taxon>Ascomycota</taxon>
        <taxon>Pezizomycotina</taxon>
        <taxon>Eurotiomycetes</taxon>
        <taxon>Eurotiomycetidae</taxon>
        <taxon>Eurotiales</taxon>
        <taxon>Aspergillaceae</taxon>
        <taxon>Aspergillus</taxon>
        <taxon>Aspergillus subgen. Circumdati</taxon>
    </lineage>
</organism>
<evidence type="ECO:0008006" key="4">
    <source>
        <dbReference type="Google" id="ProtNLM"/>
    </source>
</evidence>
<evidence type="ECO:0000256" key="1">
    <source>
        <dbReference type="SAM" id="SignalP"/>
    </source>
</evidence>
<dbReference type="AlphaFoldDB" id="A0A5N5WII8"/>
<keyword evidence="1" id="KW-0732">Signal</keyword>
<keyword evidence="3" id="KW-1185">Reference proteome</keyword>
<feature type="signal peptide" evidence="1">
    <location>
        <begin position="1"/>
        <end position="25"/>
    </location>
</feature>
<evidence type="ECO:0000313" key="3">
    <source>
        <dbReference type="Proteomes" id="UP000326565"/>
    </source>
</evidence>
<name>A0A5N5WII8_9EURO</name>
<dbReference type="Proteomes" id="UP000326565">
    <property type="component" value="Unassembled WGS sequence"/>
</dbReference>
<sequence>MDSPSSVSFFFSLTWLSSNHVGCWGEESQSLHELTETVSSLGSENLNKQCVAQTRKFDASPELDVVVPHHVEVTG</sequence>
<protein>
    <recommendedName>
        <fullName evidence="4">Secreted protein</fullName>
    </recommendedName>
</protein>
<gene>
    <name evidence="2" type="ORF">BDV29DRAFT_184786</name>
</gene>
<proteinExistence type="predicted"/>
<evidence type="ECO:0000313" key="2">
    <source>
        <dbReference type="EMBL" id="KAB8068298.1"/>
    </source>
</evidence>
<dbReference type="EMBL" id="ML732402">
    <property type="protein sequence ID" value="KAB8068298.1"/>
    <property type="molecule type" value="Genomic_DNA"/>
</dbReference>
<feature type="chain" id="PRO_5024801938" description="Secreted protein" evidence="1">
    <location>
        <begin position="26"/>
        <end position="75"/>
    </location>
</feature>